<gene>
    <name evidence="2" type="ORF">HNQ61_003960</name>
</gene>
<reference evidence="2 3" key="1">
    <citation type="submission" date="2020-08" db="EMBL/GenBank/DDBJ databases">
        <title>Genomic Encyclopedia of Type Strains, Phase IV (KMG-IV): sequencing the most valuable type-strain genomes for metagenomic binning, comparative biology and taxonomic classification.</title>
        <authorList>
            <person name="Goeker M."/>
        </authorList>
    </citation>
    <scope>NUCLEOTIDE SEQUENCE [LARGE SCALE GENOMIC DNA]</scope>
    <source>
        <strain evidence="2 3">DSM 29007</strain>
    </source>
</reference>
<evidence type="ECO:0000256" key="1">
    <source>
        <dbReference type="SAM" id="MobiDB-lite"/>
    </source>
</evidence>
<dbReference type="AlphaFoldDB" id="A0A841H2U9"/>
<name>A0A841H2U9_9BACT</name>
<dbReference type="RefSeq" id="WP_170036452.1">
    <property type="nucleotide sequence ID" value="NZ_JABDTL010000002.1"/>
</dbReference>
<sequence length="258" mass="28253">MKQHPLTSAILAIIVIAACGSPSPNPDDRARADSLQRELSRLQQAQRGPVENPATSSQPAAVPVAGASSNVVVLAPAEPGTVTDLEQGAVLDLWLNNREGDLKALTIDRSVGSMIATSDFFRYNHINSDQDLRGYWGRPLLMKWSALLEITESGAHVFSFELKRQQDPNRLDGSRTLVTLNGETVFQAQKEYAYDEFSEMGSAVLSLSPGFYRLEVWLAAGTPHVVPSTDLGTYIKVREPSSMTPQPLQSSRIWHRAP</sequence>
<dbReference type="Proteomes" id="UP000582837">
    <property type="component" value="Unassembled WGS sequence"/>
</dbReference>
<dbReference type="EMBL" id="JACHIA010000014">
    <property type="protein sequence ID" value="MBB6072298.1"/>
    <property type="molecule type" value="Genomic_DNA"/>
</dbReference>
<feature type="region of interest" description="Disordered" evidence="1">
    <location>
        <begin position="42"/>
        <end position="62"/>
    </location>
</feature>
<accession>A0A841H2U9</accession>
<evidence type="ECO:0000313" key="3">
    <source>
        <dbReference type="Proteomes" id="UP000582837"/>
    </source>
</evidence>
<organism evidence="2 3">
    <name type="scientific">Longimicrobium terrae</name>
    <dbReference type="NCBI Taxonomy" id="1639882"/>
    <lineage>
        <taxon>Bacteria</taxon>
        <taxon>Pseudomonadati</taxon>
        <taxon>Gemmatimonadota</taxon>
        <taxon>Longimicrobiia</taxon>
        <taxon>Longimicrobiales</taxon>
        <taxon>Longimicrobiaceae</taxon>
        <taxon>Longimicrobium</taxon>
    </lineage>
</organism>
<dbReference type="PROSITE" id="PS51257">
    <property type="entry name" value="PROKAR_LIPOPROTEIN"/>
    <property type="match status" value="1"/>
</dbReference>
<comment type="caution">
    <text evidence="2">The sequence shown here is derived from an EMBL/GenBank/DDBJ whole genome shotgun (WGS) entry which is preliminary data.</text>
</comment>
<protein>
    <submittedName>
        <fullName evidence="2">Uncharacterized protein</fullName>
    </submittedName>
</protein>
<evidence type="ECO:0000313" key="2">
    <source>
        <dbReference type="EMBL" id="MBB6072298.1"/>
    </source>
</evidence>
<proteinExistence type="predicted"/>
<keyword evidence="3" id="KW-1185">Reference proteome</keyword>